<dbReference type="KEGG" id="aum:AURMO_01519"/>
<proteinExistence type="inferred from homology"/>
<dbReference type="EC" id="3.1.4.46" evidence="2"/>
<evidence type="ECO:0000256" key="1">
    <source>
        <dbReference type="ARBA" id="ARBA00007277"/>
    </source>
</evidence>
<comment type="similarity">
    <text evidence="1">Belongs to the glycerophosphoryl diester phosphodiesterase family.</text>
</comment>
<name>A0A2Z3RZ93_9MICO</name>
<evidence type="ECO:0000256" key="6">
    <source>
        <dbReference type="ARBA" id="ARBA00047512"/>
    </source>
</evidence>
<dbReference type="SUPFAM" id="SSF51695">
    <property type="entry name" value="PLC-like phosphodiesterases"/>
    <property type="match status" value="1"/>
</dbReference>
<reference evidence="8 9" key="1">
    <citation type="submission" date="2017-10" db="EMBL/GenBank/DDBJ databases">
        <title>Genome of an Actinobacterium that displays light-enhanced growth.</title>
        <authorList>
            <person name="Maresca J.A."/>
            <person name="Hempel P."/>
            <person name="Shevchenko O."/>
            <person name="Miller K.J."/>
            <person name="Hahn M.W."/>
        </authorList>
    </citation>
    <scope>NUCLEOTIDE SEQUENCE [LARGE SCALE GENOMIC DNA]</scope>
    <source>
        <strain evidence="8 9">MWH-Mo1</strain>
    </source>
</reference>
<evidence type="ECO:0000256" key="2">
    <source>
        <dbReference type="ARBA" id="ARBA00012247"/>
    </source>
</evidence>
<comment type="catalytic activity">
    <reaction evidence="6">
        <text>a sn-glycero-3-phosphodiester + H2O = an alcohol + sn-glycerol 3-phosphate + H(+)</text>
        <dbReference type="Rhea" id="RHEA:12969"/>
        <dbReference type="ChEBI" id="CHEBI:15377"/>
        <dbReference type="ChEBI" id="CHEBI:15378"/>
        <dbReference type="ChEBI" id="CHEBI:30879"/>
        <dbReference type="ChEBI" id="CHEBI:57597"/>
        <dbReference type="ChEBI" id="CHEBI:83408"/>
        <dbReference type="EC" id="3.1.4.46"/>
    </reaction>
</comment>
<dbReference type="GO" id="GO:0042597">
    <property type="term" value="C:periplasmic space"/>
    <property type="evidence" value="ECO:0007669"/>
    <property type="project" value="TreeGrafter"/>
</dbReference>
<dbReference type="OrthoDB" id="9758957at2"/>
<evidence type="ECO:0000256" key="3">
    <source>
        <dbReference type="ARBA" id="ARBA00022729"/>
    </source>
</evidence>
<dbReference type="RefSeq" id="WP_110234572.1">
    <property type="nucleotide sequence ID" value="NZ_CP023994.1"/>
</dbReference>
<keyword evidence="5 8" id="KW-0378">Hydrolase</keyword>
<dbReference type="AlphaFoldDB" id="A0A2Z3RZ93"/>
<dbReference type="GO" id="GO:0006629">
    <property type="term" value="P:lipid metabolic process"/>
    <property type="evidence" value="ECO:0007669"/>
    <property type="project" value="InterPro"/>
</dbReference>
<dbReference type="InterPro" id="IPR030395">
    <property type="entry name" value="GP_PDE_dom"/>
</dbReference>
<organism evidence="8 9">
    <name type="scientific">Aurantimicrobium photophilum</name>
    <dbReference type="NCBI Taxonomy" id="1987356"/>
    <lineage>
        <taxon>Bacteria</taxon>
        <taxon>Bacillati</taxon>
        <taxon>Actinomycetota</taxon>
        <taxon>Actinomycetes</taxon>
        <taxon>Micrococcales</taxon>
        <taxon>Microbacteriaceae</taxon>
        <taxon>Aurantimicrobium</taxon>
    </lineage>
</organism>
<dbReference type="GO" id="GO:0008889">
    <property type="term" value="F:glycerophosphodiester phosphodiesterase activity"/>
    <property type="evidence" value="ECO:0007669"/>
    <property type="project" value="UniProtKB-EC"/>
</dbReference>
<dbReference type="InterPro" id="IPR017946">
    <property type="entry name" value="PLC-like_Pdiesterase_TIM-brl"/>
</dbReference>
<dbReference type="PANTHER" id="PTHR43620">
    <property type="entry name" value="GLYCEROPHOSPHORYL DIESTER PHOSPHODIESTERASE"/>
    <property type="match status" value="1"/>
</dbReference>
<dbReference type="Pfam" id="PF03009">
    <property type="entry name" value="GDPD"/>
    <property type="match status" value="1"/>
</dbReference>
<evidence type="ECO:0000256" key="4">
    <source>
        <dbReference type="ARBA" id="ARBA00022798"/>
    </source>
</evidence>
<keyword evidence="4" id="KW-0319">Glycerol metabolism</keyword>
<dbReference type="PANTHER" id="PTHR43620:SF7">
    <property type="entry name" value="GLYCEROPHOSPHODIESTER PHOSPHODIESTERASE GDPD5-RELATED"/>
    <property type="match status" value="1"/>
</dbReference>
<keyword evidence="9" id="KW-1185">Reference proteome</keyword>
<dbReference type="EMBL" id="CP023994">
    <property type="protein sequence ID" value="AWR22105.1"/>
    <property type="molecule type" value="Genomic_DNA"/>
</dbReference>
<dbReference type="Proteomes" id="UP000246894">
    <property type="component" value="Chromosome"/>
</dbReference>
<dbReference type="PROSITE" id="PS51704">
    <property type="entry name" value="GP_PDE"/>
    <property type="match status" value="1"/>
</dbReference>
<sequence length="332" mass="37170">MTARPLVIAHRGASGYHPEHTRPAYLTAISQGANAIEPDLVFSKDGVLVIRHENEISGTTDVASRPEFSDRLTTKVVDGEELTGWFTEDFTWAELSTLLCKERLPELRPGNAKQDGQYPILRFIDLLEIADQAGPDFTLVVEIKHPTYFAGLGLSFEAALTQDLFLAGWRTDDFRLIMESFEKSIIVRLRELQIGAQHFYIMDREHVAFDELVWAVSEGVPPISNADELSGPGLEAFSGRLDGLALASSLLFDGSALELSHGRAIVEQAHQLGLKIFIWTLRPENEFLPETFRTSADPLEHGQWQKFYEKLWELGIDGAFADHPDLAVRTRP</sequence>
<keyword evidence="3" id="KW-0732">Signal</keyword>
<evidence type="ECO:0000259" key="7">
    <source>
        <dbReference type="PROSITE" id="PS51704"/>
    </source>
</evidence>
<gene>
    <name evidence="8" type="ORF">AURMO_01519</name>
</gene>
<accession>A0A2Z3RZ93</accession>
<evidence type="ECO:0000313" key="8">
    <source>
        <dbReference type="EMBL" id="AWR22105.1"/>
    </source>
</evidence>
<evidence type="ECO:0000256" key="5">
    <source>
        <dbReference type="ARBA" id="ARBA00022801"/>
    </source>
</evidence>
<protein>
    <recommendedName>
        <fullName evidence="2">glycerophosphodiester phosphodiesterase</fullName>
        <ecNumber evidence="2">3.1.4.46</ecNumber>
    </recommendedName>
</protein>
<feature type="domain" description="GP-PDE" evidence="7">
    <location>
        <begin position="5"/>
        <end position="331"/>
    </location>
</feature>
<dbReference type="Gene3D" id="3.20.20.190">
    <property type="entry name" value="Phosphatidylinositol (PI) phosphodiesterase"/>
    <property type="match status" value="1"/>
</dbReference>
<dbReference type="GO" id="GO:0006071">
    <property type="term" value="P:glycerol metabolic process"/>
    <property type="evidence" value="ECO:0007669"/>
    <property type="project" value="UniProtKB-KW"/>
</dbReference>
<evidence type="ECO:0000313" key="9">
    <source>
        <dbReference type="Proteomes" id="UP000246894"/>
    </source>
</evidence>